<evidence type="ECO:0000256" key="10">
    <source>
        <dbReference type="SAM" id="MobiDB-lite"/>
    </source>
</evidence>
<evidence type="ECO:0000256" key="5">
    <source>
        <dbReference type="ARBA" id="ARBA00022771"/>
    </source>
</evidence>
<dbReference type="InterPro" id="IPR017907">
    <property type="entry name" value="Znf_RING_CS"/>
</dbReference>
<feature type="compositionally biased region" description="Low complexity" evidence="10">
    <location>
        <begin position="255"/>
        <end position="268"/>
    </location>
</feature>
<evidence type="ECO:0000256" key="9">
    <source>
        <dbReference type="PROSITE-ProRule" id="PRU00175"/>
    </source>
</evidence>
<dbReference type="GO" id="GO:0000209">
    <property type="term" value="P:protein polyubiquitination"/>
    <property type="evidence" value="ECO:0007669"/>
    <property type="project" value="TreeGrafter"/>
</dbReference>
<dbReference type="SMART" id="SM00184">
    <property type="entry name" value="RING"/>
    <property type="match status" value="1"/>
</dbReference>
<dbReference type="PROSITE" id="PS00518">
    <property type="entry name" value="ZF_RING_1"/>
    <property type="match status" value="1"/>
</dbReference>
<keyword evidence="3" id="KW-0808">Transferase</keyword>
<dbReference type="OrthoDB" id="21204at2759"/>
<evidence type="ECO:0000256" key="8">
    <source>
        <dbReference type="ARBA" id="ARBA00023163"/>
    </source>
</evidence>
<dbReference type="GO" id="GO:0061630">
    <property type="term" value="F:ubiquitin protein ligase activity"/>
    <property type="evidence" value="ECO:0007669"/>
    <property type="project" value="UniProtKB-EC"/>
</dbReference>
<dbReference type="InterPro" id="IPR013083">
    <property type="entry name" value="Znf_RING/FYVE/PHD"/>
</dbReference>
<dbReference type="PANTHER" id="PTHR46077">
    <property type="entry name" value="E3 UBIQUITIN-PROTEIN LIGASE TOPORS"/>
    <property type="match status" value="1"/>
</dbReference>
<keyword evidence="7" id="KW-0805">Transcription regulation</keyword>
<evidence type="ECO:0000313" key="12">
    <source>
        <dbReference type="EMBL" id="KQK73978.1"/>
    </source>
</evidence>
<keyword evidence="8" id="KW-0804">Transcription</keyword>
<feature type="compositionally biased region" description="Basic and acidic residues" evidence="10">
    <location>
        <begin position="212"/>
        <end position="223"/>
    </location>
</feature>
<dbReference type="GO" id="GO:0006513">
    <property type="term" value="P:protein monoubiquitination"/>
    <property type="evidence" value="ECO:0007669"/>
    <property type="project" value="TreeGrafter"/>
</dbReference>
<organism evidence="12 13">
    <name type="scientific">Amazona aestiva</name>
    <name type="common">Blue-fronted Amazon parrot</name>
    <dbReference type="NCBI Taxonomy" id="12930"/>
    <lineage>
        <taxon>Eukaryota</taxon>
        <taxon>Metazoa</taxon>
        <taxon>Chordata</taxon>
        <taxon>Craniata</taxon>
        <taxon>Vertebrata</taxon>
        <taxon>Euteleostomi</taxon>
        <taxon>Archelosauria</taxon>
        <taxon>Archosauria</taxon>
        <taxon>Dinosauria</taxon>
        <taxon>Saurischia</taxon>
        <taxon>Theropoda</taxon>
        <taxon>Coelurosauria</taxon>
        <taxon>Aves</taxon>
        <taxon>Neognathae</taxon>
        <taxon>Neoaves</taxon>
        <taxon>Telluraves</taxon>
        <taxon>Australaves</taxon>
        <taxon>Psittaciformes</taxon>
        <taxon>Psittacidae</taxon>
        <taxon>Amazona</taxon>
    </lineage>
</organism>
<comment type="caution">
    <text evidence="12">The sequence shown here is derived from an EMBL/GenBank/DDBJ whole genome shotgun (WGS) entry which is preliminary data.</text>
</comment>
<keyword evidence="5 9" id="KW-0863">Zinc-finger</keyword>
<feature type="region of interest" description="Disordered" evidence="10">
    <location>
        <begin position="212"/>
        <end position="330"/>
    </location>
</feature>
<dbReference type="InterPro" id="IPR058746">
    <property type="entry name" value="Znf_RING-type_Topors"/>
</dbReference>
<dbReference type="GO" id="GO:0008270">
    <property type="term" value="F:zinc ion binding"/>
    <property type="evidence" value="ECO:0007669"/>
    <property type="project" value="UniProtKB-KW"/>
</dbReference>
<keyword evidence="4" id="KW-0479">Metal-binding</keyword>
<feature type="compositionally biased region" description="Low complexity" evidence="10">
    <location>
        <begin position="93"/>
        <end position="103"/>
    </location>
</feature>
<dbReference type="Gene3D" id="3.30.40.10">
    <property type="entry name" value="Zinc/RING finger domain, C3HC4 (zinc finger)"/>
    <property type="match status" value="1"/>
</dbReference>
<evidence type="ECO:0000259" key="11">
    <source>
        <dbReference type="PROSITE" id="PS50089"/>
    </source>
</evidence>
<dbReference type="EC" id="2.3.2.27" evidence="2"/>
<keyword evidence="6" id="KW-0862">Zinc</keyword>
<sequence length="330" mass="35635">MALETRCPICLDSSEEGASYVLPCLHQFCYTCILQWSENSPECPLCRRRMTSIMQSGQGDDNSQEHVISPPSDGEEPSGSDHERGGAPGQPTAQSHQHSAASQPQGVVLVPRHPVAGLCPHIWAYFFQHDPSLLRPLMPWLRQWLYVIFQGRLWESEAARMFVLFCLEFYGLDEEPLVQVLQSALGEYTRDFVGRLIDITVERCSGEVRQRLGLDDSDGEGREVSPAANAGPAASGGGSLALNQPTSRSEAELPSTSSAALHGALGSAPSVPPPGNREPRVPQEGPEETAPGPSAGSQGSPAEARRAPKRKASRCGGPSQHPPKKPPRHQ</sequence>
<accession>A0A0Q3UPX7</accession>
<evidence type="ECO:0000256" key="7">
    <source>
        <dbReference type="ARBA" id="ARBA00023015"/>
    </source>
</evidence>
<protein>
    <recommendedName>
        <fullName evidence="2">RING-type E3 ubiquitin transferase</fullName>
        <ecNumber evidence="2">2.3.2.27</ecNumber>
    </recommendedName>
</protein>
<comment type="catalytic activity">
    <reaction evidence="1">
        <text>S-ubiquitinyl-[E2 ubiquitin-conjugating enzyme]-L-cysteine + [acceptor protein]-L-lysine = [E2 ubiquitin-conjugating enzyme]-L-cysteine + N(6)-ubiquitinyl-[acceptor protein]-L-lysine.</text>
        <dbReference type="EC" id="2.3.2.27"/>
    </reaction>
</comment>
<dbReference type="SUPFAM" id="SSF57850">
    <property type="entry name" value="RING/U-box"/>
    <property type="match status" value="1"/>
</dbReference>
<keyword evidence="13" id="KW-1185">Reference proteome</keyword>
<gene>
    <name evidence="12" type="ORF">AAES_162412</name>
</gene>
<dbReference type="InterPro" id="IPR001841">
    <property type="entry name" value="Znf_RING"/>
</dbReference>
<dbReference type="Pfam" id="PF13639">
    <property type="entry name" value="zf-RING_2"/>
    <property type="match status" value="1"/>
</dbReference>
<evidence type="ECO:0000256" key="1">
    <source>
        <dbReference type="ARBA" id="ARBA00000900"/>
    </source>
</evidence>
<feature type="domain" description="RING-type" evidence="11">
    <location>
        <begin position="7"/>
        <end position="47"/>
    </location>
</feature>
<dbReference type="EMBL" id="LMAW01003110">
    <property type="protein sequence ID" value="KQK73978.1"/>
    <property type="molecule type" value="Genomic_DNA"/>
</dbReference>
<dbReference type="CDD" id="cd16574">
    <property type="entry name" value="RING-HC_Topors"/>
    <property type="match status" value="1"/>
</dbReference>
<name>A0A0Q3UPX7_AMAAE</name>
<evidence type="ECO:0000256" key="3">
    <source>
        <dbReference type="ARBA" id="ARBA00022679"/>
    </source>
</evidence>
<dbReference type="PANTHER" id="PTHR46077:SF1">
    <property type="entry name" value="TOP1 BINDING ARGININE_SERINE RICH PROTEIN, E3 UBIQUITIN LIGASE"/>
    <property type="match status" value="1"/>
</dbReference>
<evidence type="ECO:0000256" key="4">
    <source>
        <dbReference type="ARBA" id="ARBA00022723"/>
    </source>
</evidence>
<dbReference type="Proteomes" id="UP000051836">
    <property type="component" value="Unassembled WGS sequence"/>
</dbReference>
<proteinExistence type="predicted"/>
<feature type="region of interest" description="Disordered" evidence="10">
    <location>
        <begin position="55"/>
        <end position="103"/>
    </location>
</feature>
<evidence type="ECO:0000313" key="13">
    <source>
        <dbReference type="Proteomes" id="UP000051836"/>
    </source>
</evidence>
<dbReference type="PROSITE" id="PS50089">
    <property type="entry name" value="ZF_RING_2"/>
    <property type="match status" value="1"/>
</dbReference>
<evidence type="ECO:0000256" key="6">
    <source>
        <dbReference type="ARBA" id="ARBA00022833"/>
    </source>
</evidence>
<dbReference type="AlphaFoldDB" id="A0A0Q3UPX7"/>
<reference evidence="12 13" key="1">
    <citation type="submission" date="2015-10" db="EMBL/GenBank/DDBJ databases">
        <authorList>
            <person name="Gilbert D.G."/>
        </authorList>
    </citation>
    <scope>NUCLEOTIDE SEQUENCE [LARGE SCALE GENOMIC DNA]</scope>
    <source>
        <strain evidence="12">FVVF132</strain>
    </source>
</reference>
<evidence type="ECO:0000256" key="2">
    <source>
        <dbReference type="ARBA" id="ARBA00012483"/>
    </source>
</evidence>
<dbReference type="STRING" id="12930.A0A0Q3UPX7"/>